<dbReference type="Proteomes" id="UP000641932">
    <property type="component" value="Unassembled WGS sequence"/>
</dbReference>
<sequence length="204" mass="22593">MADVIQRVTGPVFAQYHQFLIREDDQVVGPHLPVHSNGLVEIEDDRATVDTGVHTADVEVTLSLHRGEPAPDLRHWQEVVEVSLHSTTGELQLRAMGVDLECDFPLLSFAGPGDYRIRVHARGRDTAVDGAPEEIVEWYLIQAWPAPAAPATVLAADDDYGEEWRATIPGPHETIMGTTTRMPYDDPAGIREREARLRNSGNDD</sequence>
<protein>
    <submittedName>
        <fullName evidence="2">Uncharacterized protein</fullName>
    </submittedName>
</protein>
<evidence type="ECO:0000256" key="1">
    <source>
        <dbReference type="SAM" id="MobiDB-lite"/>
    </source>
</evidence>
<name>A0A917ZXC2_9ACTN</name>
<reference evidence="2" key="2">
    <citation type="submission" date="2020-09" db="EMBL/GenBank/DDBJ databases">
        <authorList>
            <person name="Sun Q."/>
            <person name="Zhou Y."/>
        </authorList>
    </citation>
    <scope>NUCLEOTIDE SEQUENCE</scope>
    <source>
        <strain evidence="2">CGMCC 4.7201</strain>
    </source>
</reference>
<evidence type="ECO:0000313" key="3">
    <source>
        <dbReference type="Proteomes" id="UP000641932"/>
    </source>
</evidence>
<gene>
    <name evidence="2" type="ORF">GCM10012280_63580</name>
</gene>
<dbReference type="RefSeq" id="WP_189135305.1">
    <property type="nucleotide sequence ID" value="NZ_BMMS01000040.1"/>
</dbReference>
<reference evidence="2" key="1">
    <citation type="journal article" date="2014" name="Int. J. Syst. Evol. Microbiol.">
        <title>Complete genome sequence of Corynebacterium casei LMG S-19264T (=DSM 44701T), isolated from a smear-ripened cheese.</title>
        <authorList>
            <consortium name="US DOE Joint Genome Institute (JGI-PGF)"/>
            <person name="Walter F."/>
            <person name="Albersmeier A."/>
            <person name="Kalinowski J."/>
            <person name="Ruckert C."/>
        </authorList>
    </citation>
    <scope>NUCLEOTIDE SEQUENCE</scope>
    <source>
        <strain evidence="2">CGMCC 4.7201</strain>
    </source>
</reference>
<proteinExistence type="predicted"/>
<accession>A0A917ZXC2</accession>
<feature type="region of interest" description="Disordered" evidence="1">
    <location>
        <begin position="171"/>
        <end position="204"/>
    </location>
</feature>
<keyword evidence="3" id="KW-1185">Reference proteome</keyword>
<organism evidence="2 3">
    <name type="scientific">Wenjunlia tyrosinilytica</name>
    <dbReference type="NCBI Taxonomy" id="1544741"/>
    <lineage>
        <taxon>Bacteria</taxon>
        <taxon>Bacillati</taxon>
        <taxon>Actinomycetota</taxon>
        <taxon>Actinomycetes</taxon>
        <taxon>Kitasatosporales</taxon>
        <taxon>Streptomycetaceae</taxon>
        <taxon>Wenjunlia</taxon>
    </lineage>
</organism>
<dbReference type="AlphaFoldDB" id="A0A917ZXC2"/>
<feature type="compositionally biased region" description="Basic and acidic residues" evidence="1">
    <location>
        <begin position="188"/>
        <end position="197"/>
    </location>
</feature>
<evidence type="ECO:0000313" key="2">
    <source>
        <dbReference type="EMBL" id="GGO98739.1"/>
    </source>
</evidence>
<dbReference type="EMBL" id="BMMS01000040">
    <property type="protein sequence ID" value="GGO98739.1"/>
    <property type="molecule type" value="Genomic_DNA"/>
</dbReference>
<comment type="caution">
    <text evidence="2">The sequence shown here is derived from an EMBL/GenBank/DDBJ whole genome shotgun (WGS) entry which is preliminary data.</text>
</comment>